<organism evidence="1">
    <name type="scientific">marine metagenome</name>
    <dbReference type="NCBI Taxonomy" id="408172"/>
    <lineage>
        <taxon>unclassified sequences</taxon>
        <taxon>metagenomes</taxon>
        <taxon>ecological metagenomes</taxon>
    </lineage>
</organism>
<evidence type="ECO:0008006" key="2">
    <source>
        <dbReference type="Google" id="ProtNLM"/>
    </source>
</evidence>
<dbReference type="Gene3D" id="3.90.1150.10">
    <property type="entry name" value="Aspartate Aminotransferase, domain 1"/>
    <property type="match status" value="1"/>
</dbReference>
<name>A0A383B3N0_9ZZZZ</name>
<dbReference type="AlphaFoldDB" id="A0A383B3N0"/>
<dbReference type="SUPFAM" id="SSF53383">
    <property type="entry name" value="PLP-dependent transferases"/>
    <property type="match status" value="1"/>
</dbReference>
<feature type="non-terminal residue" evidence="1">
    <location>
        <position position="119"/>
    </location>
</feature>
<dbReference type="EMBL" id="UINC01197161">
    <property type="protein sequence ID" value="SVE14501.1"/>
    <property type="molecule type" value="Genomic_DNA"/>
</dbReference>
<dbReference type="InterPro" id="IPR015421">
    <property type="entry name" value="PyrdxlP-dep_Trfase_major"/>
</dbReference>
<sequence>MSSASKTVSGTTLASQRHLFDIPEDVAYLNCAYISPLLNSVRDVGIASSGRKSHPWEILPPDFFSDAEQSRALFAELIGATADDIALVPAASYGTATAARNLPAGPGERILVLHDQFPS</sequence>
<dbReference type="Gene3D" id="3.40.640.10">
    <property type="entry name" value="Type I PLP-dependent aspartate aminotransferase-like (Major domain)"/>
    <property type="match status" value="1"/>
</dbReference>
<dbReference type="InterPro" id="IPR015422">
    <property type="entry name" value="PyrdxlP-dep_Trfase_small"/>
</dbReference>
<evidence type="ECO:0000313" key="1">
    <source>
        <dbReference type="EMBL" id="SVE14501.1"/>
    </source>
</evidence>
<proteinExistence type="predicted"/>
<protein>
    <recommendedName>
        <fullName evidence="2">Aminotransferase class V domain-containing protein</fullName>
    </recommendedName>
</protein>
<dbReference type="InterPro" id="IPR015424">
    <property type="entry name" value="PyrdxlP-dep_Trfase"/>
</dbReference>
<reference evidence="1" key="1">
    <citation type="submission" date="2018-05" db="EMBL/GenBank/DDBJ databases">
        <authorList>
            <person name="Lanie J.A."/>
            <person name="Ng W.-L."/>
            <person name="Kazmierczak K.M."/>
            <person name="Andrzejewski T.M."/>
            <person name="Davidsen T.M."/>
            <person name="Wayne K.J."/>
            <person name="Tettelin H."/>
            <person name="Glass J.I."/>
            <person name="Rusch D."/>
            <person name="Podicherti R."/>
            <person name="Tsui H.-C.T."/>
            <person name="Winkler M.E."/>
        </authorList>
    </citation>
    <scope>NUCLEOTIDE SEQUENCE</scope>
</reference>
<gene>
    <name evidence="1" type="ORF">METZ01_LOCUS467355</name>
</gene>
<accession>A0A383B3N0</accession>